<dbReference type="PANTHER" id="PTHR43229:SF2">
    <property type="entry name" value="NODULATION PROTEIN J"/>
    <property type="match status" value="1"/>
</dbReference>
<sequence>MLRGWAEFRQTLTILSELGSYLLNSVIFVAVLLFMDGNEMENTALFGTGITQATLAMPGVLATMLVFGGIVSMAQLLSTDREDGTLLRAKALPRGTQGYLVGKVVSVSLITLLSMLVILVPAVLLIDGFQFTVQGSLTLLWVTALGLLATLPAGAILGSLFTNPRAIVGVLVLLLMGLMMVSGIFFPISMLPEWLHWVAQVFPIYWLGLGMRSGLLPDTAVVEEIGESWRTLETVGVLGAWALVGLLLAPIVLRRMARRESGSSLEERRHKAMQRIG</sequence>
<reference evidence="9" key="1">
    <citation type="journal article" date="2017" name="Acta Aliment.">
        <title>Plant polysaccharide degrading enzyme system of Thermpbifida cellulosilytica TB100 revealed by de novo genome project data.</title>
        <authorList>
            <person name="Toth A."/>
            <person name="Baka E."/>
            <person name="Luzics S."/>
            <person name="Bata-Vidacs I."/>
            <person name="Nagy I."/>
            <person name="Balint B."/>
            <person name="Herceg R."/>
            <person name="Olasz F."/>
            <person name="Wilk T."/>
            <person name="Nagy T."/>
            <person name="Kriszt B."/>
            <person name="Nagy I."/>
            <person name="Kukolya J."/>
        </authorList>
    </citation>
    <scope>NUCLEOTIDE SEQUENCE [LARGE SCALE GENOMIC DNA]</scope>
    <source>
        <strain evidence="9">TB100</strain>
    </source>
</reference>
<dbReference type="Pfam" id="PF12698">
    <property type="entry name" value="ABC2_membrane_3"/>
    <property type="match status" value="1"/>
</dbReference>
<feature type="transmembrane region" description="Helical" evidence="6">
    <location>
        <begin position="167"/>
        <end position="188"/>
    </location>
</feature>
<dbReference type="Proteomes" id="UP000074382">
    <property type="component" value="Unassembled WGS sequence"/>
</dbReference>
<dbReference type="OrthoDB" id="9786643at2"/>
<feature type="transmembrane region" description="Helical" evidence="6">
    <location>
        <begin position="55"/>
        <end position="77"/>
    </location>
</feature>
<dbReference type="GO" id="GO:0043190">
    <property type="term" value="C:ATP-binding cassette (ABC) transporter complex"/>
    <property type="evidence" value="ECO:0007669"/>
    <property type="project" value="InterPro"/>
</dbReference>
<gene>
    <name evidence="8" type="ORF">AC529_02535</name>
</gene>
<evidence type="ECO:0000313" key="8">
    <source>
        <dbReference type="EMBL" id="KUP98344.1"/>
    </source>
</evidence>
<feature type="transmembrane region" description="Helical" evidence="6">
    <location>
        <begin position="235"/>
        <end position="253"/>
    </location>
</feature>
<evidence type="ECO:0000313" key="9">
    <source>
        <dbReference type="Proteomes" id="UP000074382"/>
    </source>
</evidence>
<protein>
    <submittedName>
        <fullName evidence="8">ABC transporter</fullName>
    </submittedName>
</protein>
<dbReference type="PANTHER" id="PTHR43229">
    <property type="entry name" value="NODULATION PROTEIN J"/>
    <property type="match status" value="1"/>
</dbReference>
<keyword evidence="2 6" id="KW-0812">Transmembrane</keyword>
<name>A0A147KM10_THECS</name>
<dbReference type="InterPro" id="IPR047817">
    <property type="entry name" value="ABC2_TM_bact-type"/>
</dbReference>
<organism evidence="8 9">
    <name type="scientific">Thermobifida cellulosilytica TB100</name>
    <dbReference type="NCBI Taxonomy" id="665004"/>
    <lineage>
        <taxon>Bacteria</taxon>
        <taxon>Bacillati</taxon>
        <taxon>Actinomycetota</taxon>
        <taxon>Actinomycetes</taxon>
        <taxon>Streptosporangiales</taxon>
        <taxon>Nocardiopsidaceae</taxon>
        <taxon>Thermobifida</taxon>
    </lineage>
</organism>
<dbReference type="InterPro" id="IPR051784">
    <property type="entry name" value="Nod_factor_ABC_transporter"/>
</dbReference>
<comment type="caution">
    <text evidence="8">The sequence shown here is derived from an EMBL/GenBank/DDBJ whole genome shotgun (WGS) entry which is preliminary data.</text>
</comment>
<keyword evidence="4 6" id="KW-0472">Membrane</keyword>
<feature type="transmembrane region" description="Helical" evidence="6">
    <location>
        <begin position="98"/>
        <end position="126"/>
    </location>
</feature>
<dbReference type="PIRSF" id="PIRSF006648">
    <property type="entry name" value="DrrB"/>
    <property type="match status" value="1"/>
</dbReference>
<keyword evidence="9" id="KW-1185">Reference proteome</keyword>
<dbReference type="GO" id="GO:0046677">
    <property type="term" value="P:response to antibiotic"/>
    <property type="evidence" value="ECO:0007669"/>
    <property type="project" value="UniProtKB-KW"/>
</dbReference>
<evidence type="ECO:0000256" key="4">
    <source>
        <dbReference type="ARBA" id="ARBA00023136"/>
    </source>
</evidence>
<proteinExistence type="predicted"/>
<dbReference type="EMBL" id="LGEM01000012">
    <property type="protein sequence ID" value="KUP98344.1"/>
    <property type="molecule type" value="Genomic_DNA"/>
</dbReference>
<dbReference type="STRING" id="665004.AC529_02535"/>
<dbReference type="InterPro" id="IPR013525">
    <property type="entry name" value="ABC2_TM"/>
</dbReference>
<keyword evidence="3 6" id="KW-1133">Transmembrane helix</keyword>
<feature type="domain" description="ABC transmembrane type-2" evidence="7">
    <location>
        <begin position="16"/>
        <end position="256"/>
    </location>
</feature>
<keyword evidence="5" id="KW-0046">Antibiotic resistance</keyword>
<dbReference type="AlphaFoldDB" id="A0A147KM10"/>
<accession>A0A147KM10</accession>
<feature type="transmembrane region" description="Helical" evidence="6">
    <location>
        <begin position="138"/>
        <end position="160"/>
    </location>
</feature>
<evidence type="ECO:0000256" key="6">
    <source>
        <dbReference type="SAM" id="Phobius"/>
    </source>
</evidence>
<dbReference type="PROSITE" id="PS51012">
    <property type="entry name" value="ABC_TM2"/>
    <property type="match status" value="1"/>
</dbReference>
<evidence type="ECO:0000256" key="3">
    <source>
        <dbReference type="ARBA" id="ARBA00022989"/>
    </source>
</evidence>
<dbReference type="GO" id="GO:0140359">
    <property type="term" value="F:ABC-type transporter activity"/>
    <property type="evidence" value="ECO:0007669"/>
    <property type="project" value="InterPro"/>
</dbReference>
<evidence type="ECO:0000256" key="5">
    <source>
        <dbReference type="ARBA" id="ARBA00023251"/>
    </source>
</evidence>
<evidence type="ECO:0000256" key="1">
    <source>
        <dbReference type="ARBA" id="ARBA00004141"/>
    </source>
</evidence>
<dbReference type="PATRIC" id="fig|665004.4.peg.1041"/>
<dbReference type="InterPro" id="IPR000412">
    <property type="entry name" value="ABC_2_transport"/>
</dbReference>
<comment type="subcellular location">
    <subcellularLocation>
        <location evidence="1">Membrane</location>
        <topology evidence="1">Multi-pass membrane protein</topology>
    </subcellularLocation>
</comment>
<evidence type="ECO:0000256" key="2">
    <source>
        <dbReference type="ARBA" id="ARBA00022692"/>
    </source>
</evidence>
<evidence type="ECO:0000259" key="7">
    <source>
        <dbReference type="PROSITE" id="PS51012"/>
    </source>
</evidence>
<feature type="transmembrane region" description="Helical" evidence="6">
    <location>
        <begin position="12"/>
        <end position="35"/>
    </location>
</feature>